<proteinExistence type="predicted"/>
<reference evidence="4" key="1">
    <citation type="submission" date="2016-10" db="EMBL/GenBank/DDBJ databases">
        <authorList>
            <person name="Varghese N."/>
        </authorList>
    </citation>
    <scope>NUCLEOTIDE SEQUENCE [LARGE SCALE GENOMIC DNA]</scope>
    <source>
        <strain evidence="4">DSM 45096 / BCRC 16803 / CGMCC 4.1857 / CIP 109030 / JCM 12277 / KCTC 19219 / NBRC 100920 / 33214</strain>
    </source>
</reference>
<evidence type="ECO:0000256" key="1">
    <source>
        <dbReference type="SAM" id="MobiDB-lite"/>
    </source>
</evidence>
<sequence length="275" mass="27400">MRARTVHAAVLALAASALAGLLAAQVAAPSDGTVARAVGSALVSADGRQVSVTETGPCLGAGELTAHESDTSVTLELRVVPHAGSGPCLGGAQLLVRSVALSAPLRGRRLVDRASGLAVPFFRGADLLHAGPLPSGFRFAYVAPGYALGGSTEQWDPAASTLYLGGPVGAASGAGVDGAAAVWLVEEYGGHWPDGWPNDAPLVSAHGRLARVGPDGLAWRDRTADGSVLSVALLADPPLPTAVLTTMADGLRPDADGPPGGNPSLTTPPPATGVE</sequence>
<keyword evidence="2" id="KW-0732">Signal</keyword>
<evidence type="ECO:0000313" key="3">
    <source>
        <dbReference type="EMBL" id="SEL85869.1"/>
    </source>
</evidence>
<dbReference type="RefSeq" id="WP_075004062.1">
    <property type="nucleotide sequence ID" value="NZ_BBPN01000036.1"/>
</dbReference>
<feature type="compositionally biased region" description="Pro residues" evidence="1">
    <location>
        <begin position="266"/>
        <end position="275"/>
    </location>
</feature>
<dbReference type="Proteomes" id="UP000183015">
    <property type="component" value="Unassembled WGS sequence"/>
</dbReference>
<evidence type="ECO:0000256" key="2">
    <source>
        <dbReference type="SAM" id="SignalP"/>
    </source>
</evidence>
<feature type="region of interest" description="Disordered" evidence="1">
    <location>
        <begin position="249"/>
        <end position="275"/>
    </location>
</feature>
<feature type="chain" id="PRO_5039069950" evidence="2">
    <location>
        <begin position="20"/>
        <end position="275"/>
    </location>
</feature>
<dbReference type="STRING" id="235985.SAMN05414137_11479"/>
<dbReference type="AlphaFoldDB" id="A0A1H7TN24"/>
<evidence type="ECO:0000313" key="4">
    <source>
        <dbReference type="Proteomes" id="UP000183015"/>
    </source>
</evidence>
<gene>
    <name evidence="3" type="ORF">SAMN05414137_11479</name>
</gene>
<name>A0A1H7TN24_STRJI</name>
<keyword evidence="4" id="KW-1185">Reference proteome</keyword>
<accession>A0A1H7TN24</accession>
<protein>
    <submittedName>
        <fullName evidence="3">Uncharacterized protein</fullName>
    </submittedName>
</protein>
<dbReference type="EMBL" id="FOAZ01000014">
    <property type="protein sequence ID" value="SEL85869.1"/>
    <property type="molecule type" value="Genomic_DNA"/>
</dbReference>
<organism evidence="3 4">
    <name type="scientific">Streptacidiphilus jiangxiensis</name>
    <dbReference type="NCBI Taxonomy" id="235985"/>
    <lineage>
        <taxon>Bacteria</taxon>
        <taxon>Bacillati</taxon>
        <taxon>Actinomycetota</taxon>
        <taxon>Actinomycetes</taxon>
        <taxon>Kitasatosporales</taxon>
        <taxon>Streptomycetaceae</taxon>
        <taxon>Streptacidiphilus</taxon>
    </lineage>
</organism>
<feature type="signal peptide" evidence="2">
    <location>
        <begin position="1"/>
        <end position="19"/>
    </location>
</feature>
<dbReference type="OrthoDB" id="3853365at2"/>
<dbReference type="eggNOG" id="ENOG50329D6">
    <property type="taxonomic scope" value="Bacteria"/>
</dbReference>